<dbReference type="AlphaFoldDB" id="A0A3S1A6B1"/>
<feature type="region of interest" description="Disordered" evidence="1">
    <location>
        <begin position="243"/>
        <end position="304"/>
    </location>
</feature>
<feature type="compositionally biased region" description="Basic and acidic residues" evidence="1">
    <location>
        <begin position="362"/>
        <end position="372"/>
    </location>
</feature>
<feature type="region of interest" description="Disordered" evidence="1">
    <location>
        <begin position="413"/>
        <end position="525"/>
    </location>
</feature>
<keyword evidence="2" id="KW-1133">Transmembrane helix</keyword>
<organism evidence="4 5">
    <name type="scientific">Elysia chlorotica</name>
    <name type="common">Eastern emerald elysia</name>
    <name type="synonym">Sea slug</name>
    <dbReference type="NCBI Taxonomy" id="188477"/>
    <lineage>
        <taxon>Eukaryota</taxon>
        <taxon>Metazoa</taxon>
        <taxon>Spiralia</taxon>
        <taxon>Lophotrochozoa</taxon>
        <taxon>Mollusca</taxon>
        <taxon>Gastropoda</taxon>
        <taxon>Heterobranchia</taxon>
        <taxon>Euthyneura</taxon>
        <taxon>Panpulmonata</taxon>
        <taxon>Sacoglossa</taxon>
        <taxon>Placobranchoidea</taxon>
        <taxon>Plakobranchidae</taxon>
        <taxon>Elysia</taxon>
    </lineage>
</organism>
<dbReference type="InterPro" id="IPR036116">
    <property type="entry name" value="FN3_sf"/>
</dbReference>
<name>A0A3S1A6B1_ELYCH</name>
<evidence type="ECO:0000256" key="2">
    <source>
        <dbReference type="SAM" id="Phobius"/>
    </source>
</evidence>
<keyword evidence="2" id="KW-0812">Transmembrane</keyword>
<feature type="domain" description="Fibronectin type-III" evidence="3">
    <location>
        <begin position="1"/>
        <end position="45"/>
    </location>
</feature>
<accession>A0A3S1A6B1</accession>
<dbReference type="PROSITE" id="PS50853">
    <property type="entry name" value="FN3"/>
    <property type="match status" value="1"/>
</dbReference>
<dbReference type="EMBL" id="RQTK01000227">
    <property type="protein sequence ID" value="RUS83837.1"/>
    <property type="molecule type" value="Genomic_DNA"/>
</dbReference>
<feature type="non-terminal residue" evidence="4">
    <location>
        <position position="1"/>
    </location>
</feature>
<feature type="compositionally biased region" description="Low complexity" evidence="1">
    <location>
        <begin position="421"/>
        <end position="435"/>
    </location>
</feature>
<feature type="transmembrane region" description="Helical" evidence="2">
    <location>
        <begin position="74"/>
        <end position="97"/>
    </location>
</feature>
<gene>
    <name evidence="4" type="ORF">EGW08_008378</name>
</gene>
<evidence type="ECO:0000313" key="5">
    <source>
        <dbReference type="Proteomes" id="UP000271974"/>
    </source>
</evidence>
<feature type="compositionally biased region" description="Basic and acidic residues" evidence="1">
    <location>
        <begin position="279"/>
        <end position="294"/>
    </location>
</feature>
<dbReference type="InterPro" id="IPR003961">
    <property type="entry name" value="FN3_dom"/>
</dbReference>
<evidence type="ECO:0000313" key="4">
    <source>
        <dbReference type="EMBL" id="RUS83837.1"/>
    </source>
</evidence>
<dbReference type="Proteomes" id="UP000271974">
    <property type="component" value="Unassembled WGS sequence"/>
</dbReference>
<feature type="compositionally biased region" description="Pro residues" evidence="1">
    <location>
        <begin position="466"/>
        <end position="476"/>
    </location>
</feature>
<dbReference type="SUPFAM" id="SSF49265">
    <property type="entry name" value="Fibronectin type III"/>
    <property type="match status" value="1"/>
</dbReference>
<feature type="region of interest" description="Disordered" evidence="1">
    <location>
        <begin position="340"/>
        <end position="387"/>
    </location>
</feature>
<reference evidence="4 5" key="1">
    <citation type="submission" date="2019-01" db="EMBL/GenBank/DDBJ databases">
        <title>A draft genome assembly of the solar-powered sea slug Elysia chlorotica.</title>
        <authorList>
            <person name="Cai H."/>
            <person name="Li Q."/>
            <person name="Fang X."/>
            <person name="Li J."/>
            <person name="Curtis N.E."/>
            <person name="Altenburger A."/>
            <person name="Shibata T."/>
            <person name="Feng M."/>
            <person name="Maeda T."/>
            <person name="Schwartz J.A."/>
            <person name="Shigenobu S."/>
            <person name="Lundholm N."/>
            <person name="Nishiyama T."/>
            <person name="Yang H."/>
            <person name="Hasebe M."/>
            <person name="Li S."/>
            <person name="Pierce S.K."/>
            <person name="Wang J."/>
        </authorList>
    </citation>
    <scope>NUCLEOTIDE SEQUENCE [LARGE SCALE GENOMIC DNA]</scope>
    <source>
        <strain evidence="4">EC2010</strain>
        <tissue evidence="4">Whole organism of an adult</tissue>
    </source>
</reference>
<feature type="compositionally biased region" description="Polar residues" evidence="1">
    <location>
        <begin position="340"/>
        <end position="350"/>
    </location>
</feature>
<evidence type="ECO:0000259" key="3">
    <source>
        <dbReference type="PROSITE" id="PS50853"/>
    </source>
</evidence>
<protein>
    <recommendedName>
        <fullName evidence="3">Fibronectin type-III domain-containing protein</fullName>
    </recommendedName>
</protein>
<keyword evidence="2" id="KW-0472">Membrane</keyword>
<feature type="compositionally biased region" description="Pro residues" evidence="1">
    <location>
        <begin position="512"/>
        <end position="525"/>
    </location>
</feature>
<sequence>PATSNSAVIEDLEFGLYLFRVVAVNSVGPSKPSQKVSAVPLCLEETACQVDVIPGAPNTVEISWNKKASLPAKAIWIIAAFISFIVLVVIVVIAFCYKRRRRLQQDSSLNSSHTPFFSSNGHVGSSAPAAQSGPWNGQAGSPNGLGYGPADIISPHEFAPMLNQMRENTHLDSKGGPETIMSNGLYPNGLIRANKPPPFENEAEKLKDNAQDYGDLMAALIESNGVKMSKLGPSVLGVEEISMSRLDRRDKGDPAGQNEDVDRDEGDRLVDQSSEDSGTECRHAGMLGSREDGSHVASPASSPGGLSLEQQLVWGHGADICDELLDSQAPVIGLAACSPHSANTGGSQPGKTFCEGDEESASNDRDSGHGGEVKAQPDGTKNTMCDSGHAELLSDSASIPSDSHSAVLSLCSPHTAASNDSSSPLVVQSSQQQLPHPDSRSATSQPHNNHNRLHLPNLRQRHIDLPLPPPPPPPPSAAAADSEVVAIRDGKSKGKLRGPVNGSSDSRQPQEFSPPRPPPSPPNIA</sequence>
<feature type="region of interest" description="Disordered" evidence="1">
    <location>
        <begin position="120"/>
        <end position="141"/>
    </location>
</feature>
<dbReference type="OrthoDB" id="6152037at2759"/>
<dbReference type="CDD" id="cd00063">
    <property type="entry name" value="FN3"/>
    <property type="match status" value="1"/>
</dbReference>
<proteinExistence type="predicted"/>
<evidence type="ECO:0000256" key="1">
    <source>
        <dbReference type="SAM" id="MobiDB-lite"/>
    </source>
</evidence>
<comment type="caution">
    <text evidence="4">The sequence shown here is derived from an EMBL/GenBank/DDBJ whole genome shotgun (WGS) entry which is preliminary data.</text>
</comment>
<keyword evidence="5" id="KW-1185">Reference proteome</keyword>